<dbReference type="RefSeq" id="WP_114188576.1">
    <property type="nucleotide sequence ID" value="NZ_BJYU01000081.1"/>
</dbReference>
<dbReference type="PANTHER" id="PTHR43537:SF44">
    <property type="entry name" value="GNTR FAMILY REGULATORY PROTEIN"/>
    <property type="match status" value="1"/>
</dbReference>
<accession>A0A512BY98</accession>
<keyword evidence="7" id="KW-1185">Reference proteome</keyword>
<keyword evidence="3" id="KW-0804">Transcription</keyword>
<proteinExistence type="predicted"/>
<evidence type="ECO:0000313" key="6">
    <source>
        <dbReference type="EMBL" id="GEO16913.1"/>
    </source>
</evidence>
<organism evidence="6 7">
    <name type="scientific">Microvirga aerophila</name>
    <dbReference type="NCBI Taxonomy" id="670291"/>
    <lineage>
        <taxon>Bacteria</taxon>
        <taxon>Pseudomonadati</taxon>
        <taxon>Pseudomonadota</taxon>
        <taxon>Alphaproteobacteria</taxon>
        <taxon>Hyphomicrobiales</taxon>
        <taxon>Methylobacteriaceae</taxon>
        <taxon>Microvirga</taxon>
    </lineage>
</organism>
<dbReference type="SMART" id="SM00345">
    <property type="entry name" value="HTH_GNTR"/>
    <property type="match status" value="1"/>
</dbReference>
<feature type="compositionally biased region" description="Basic residues" evidence="4">
    <location>
        <begin position="239"/>
        <end position="250"/>
    </location>
</feature>
<dbReference type="InterPro" id="IPR036390">
    <property type="entry name" value="WH_DNA-bd_sf"/>
</dbReference>
<dbReference type="Pfam" id="PF07729">
    <property type="entry name" value="FCD"/>
    <property type="match status" value="1"/>
</dbReference>
<dbReference type="PRINTS" id="PR00035">
    <property type="entry name" value="HTHGNTR"/>
</dbReference>
<dbReference type="OrthoDB" id="7989071at2"/>
<evidence type="ECO:0000256" key="2">
    <source>
        <dbReference type="ARBA" id="ARBA00023125"/>
    </source>
</evidence>
<dbReference type="PANTHER" id="PTHR43537">
    <property type="entry name" value="TRANSCRIPTIONAL REGULATOR, GNTR FAMILY"/>
    <property type="match status" value="1"/>
</dbReference>
<dbReference type="CDD" id="cd07377">
    <property type="entry name" value="WHTH_GntR"/>
    <property type="match status" value="1"/>
</dbReference>
<dbReference type="SUPFAM" id="SSF46785">
    <property type="entry name" value="Winged helix' DNA-binding domain"/>
    <property type="match status" value="1"/>
</dbReference>
<evidence type="ECO:0000256" key="1">
    <source>
        <dbReference type="ARBA" id="ARBA00023015"/>
    </source>
</evidence>
<keyword evidence="1" id="KW-0805">Transcription regulation</keyword>
<dbReference type="SUPFAM" id="SSF48008">
    <property type="entry name" value="GntR ligand-binding domain-like"/>
    <property type="match status" value="1"/>
</dbReference>
<name>A0A512BY98_9HYPH</name>
<gene>
    <name evidence="6" type="ORF">MAE02_46090</name>
</gene>
<dbReference type="Gene3D" id="1.20.120.530">
    <property type="entry name" value="GntR ligand-binding domain-like"/>
    <property type="match status" value="1"/>
</dbReference>
<feature type="region of interest" description="Disordered" evidence="4">
    <location>
        <begin position="229"/>
        <end position="250"/>
    </location>
</feature>
<protein>
    <submittedName>
        <fullName evidence="6">GntR family transcriptional regulator</fullName>
    </submittedName>
</protein>
<dbReference type="EMBL" id="BJYU01000081">
    <property type="protein sequence ID" value="GEO16913.1"/>
    <property type="molecule type" value="Genomic_DNA"/>
</dbReference>
<dbReference type="SMART" id="SM00895">
    <property type="entry name" value="FCD"/>
    <property type="match status" value="1"/>
</dbReference>
<dbReference type="GO" id="GO:0003700">
    <property type="term" value="F:DNA-binding transcription factor activity"/>
    <property type="evidence" value="ECO:0007669"/>
    <property type="project" value="InterPro"/>
</dbReference>
<dbReference type="InterPro" id="IPR011711">
    <property type="entry name" value="GntR_C"/>
</dbReference>
<dbReference type="Gene3D" id="1.10.10.10">
    <property type="entry name" value="Winged helix-like DNA-binding domain superfamily/Winged helix DNA-binding domain"/>
    <property type="match status" value="1"/>
</dbReference>
<dbReference type="InterPro" id="IPR036388">
    <property type="entry name" value="WH-like_DNA-bd_sf"/>
</dbReference>
<evidence type="ECO:0000313" key="7">
    <source>
        <dbReference type="Proteomes" id="UP000321085"/>
    </source>
</evidence>
<sequence>MTSLDLRRVDQNRSIVSQIVEQFKESLINGQLRHGDQIPPEPVLCERLGVSRTSVREAIRTLVAVGLVEIRRGNGTYISASSLAAPAELLGLALALAPTRTEHLFGMRLAIEHACGRLAIEHATVADIAAMEAQTDEFEELVRTGRPARELRNADLAFHGLLFDATHNPVFCELGKALMTAFASTMQQALHDPEVDARAPGDHREIIDAIRQRSTADYDQVVERSLSRWRQFLDPKTPNHPKKKPKEKPL</sequence>
<dbReference type="GO" id="GO:0003677">
    <property type="term" value="F:DNA binding"/>
    <property type="evidence" value="ECO:0007669"/>
    <property type="project" value="UniProtKB-KW"/>
</dbReference>
<dbReference type="InterPro" id="IPR008920">
    <property type="entry name" value="TF_FadR/GntR_C"/>
</dbReference>
<evidence type="ECO:0000256" key="4">
    <source>
        <dbReference type="SAM" id="MobiDB-lite"/>
    </source>
</evidence>
<dbReference type="Pfam" id="PF00392">
    <property type="entry name" value="GntR"/>
    <property type="match status" value="1"/>
</dbReference>
<comment type="caution">
    <text evidence="6">The sequence shown here is derived from an EMBL/GenBank/DDBJ whole genome shotgun (WGS) entry which is preliminary data.</text>
</comment>
<keyword evidence="2" id="KW-0238">DNA-binding</keyword>
<evidence type="ECO:0000256" key="3">
    <source>
        <dbReference type="ARBA" id="ARBA00023163"/>
    </source>
</evidence>
<dbReference type="Proteomes" id="UP000321085">
    <property type="component" value="Unassembled WGS sequence"/>
</dbReference>
<reference evidence="6 7" key="1">
    <citation type="submission" date="2019-07" db="EMBL/GenBank/DDBJ databases">
        <title>Whole genome shotgun sequence of Microvirga aerophila NBRC 106136.</title>
        <authorList>
            <person name="Hosoyama A."/>
            <person name="Uohara A."/>
            <person name="Ohji S."/>
            <person name="Ichikawa N."/>
        </authorList>
    </citation>
    <scope>NUCLEOTIDE SEQUENCE [LARGE SCALE GENOMIC DNA]</scope>
    <source>
        <strain evidence="6 7">NBRC 106136</strain>
    </source>
</reference>
<dbReference type="InterPro" id="IPR000524">
    <property type="entry name" value="Tscrpt_reg_HTH_GntR"/>
</dbReference>
<feature type="domain" description="HTH gntR-type" evidence="5">
    <location>
        <begin position="13"/>
        <end position="81"/>
    </location>
</feature>
<evidence type="ECO:0000259" key="5">
    <source>
        <dbReference type="PROSITE" id="PS50949"/>
    </source>
</evidence>
<dbReference type="AlphaFoldDB" id="A0A512BY98"/>
<dbReference type="PROSITE" id="PS50949">
    <property type="entry name" value="HTH_GNTR"/>
    <property type="match status" value="1"/>
</dbReference>